<organism evidence="1 2">
    <name type="scientific">Cichorium intybus</name>
    <name type="common">Chicory</name>
    <dbReference type="NCBI Taxonomy" id="13427"/>
    <lineage>
        <taxon>Eukaryota</taxon>
        <taxon>Viridiplantae</taxon>
        <taxon>Streptophyta</taxon>
        <taxon>Embryophyta</taxon>
        <taxon>Tracheophyta</taxon>
        <taxon>Spermatophyta</taxon>
        <taxon>Magnoliopsida</taxon>
        <taxon>eudicotyledons</taxon>
        <taxon>Gunneridae</taxon>
        <taxon>Pentapetalae</taxon>
        <taxon>asterids</taxon>
        <taxon>campanulids</taxon>
        <taxon>Asterales</taxon>
        <taxon>Asteraceae</taxon>
        <taxon>Cichorioideae</taxon>
        <taxon>Cichorieae</taxon>
        <taxon>Cichoriinae</taxon>
        <taxon>Cichorium</taxon>
    </lineage>
</organism>
<dbReference type="EMBL" id="CM042009">
    <property type="protein sequence ID" value="KAI3789870.1"/>
    <property type="molecule type" value="Genomic_DNA"/>
</dbReference>
<reference evidence="1 2" key="2">
    <citation type="journal article" date="2022" name="Mol. Ecol. Resour.">
        <title>The genomes of chicory, endive, great burdock and yacon provide insights into Asteraceae paleo-polyploidization history and plant inulin production.</title>
        <authorList>
            <person name="Fan W."/>
            <person name="Wang S."/>
            <person name="Wang H."/>
            <person name="Wang A."/>
            <person name="Jiang F."/>
            <person name="Liu H."/>
            <person name="Zhao H."/>
            <person name="Xu D."/>
            <person name="Zhang Y."/>
        </authorList>
    </citation>
    <scope>NUCLEOTIDE SEQUENCE [LARGE SCALE GENOMIC DNA]</scope>
    <source>
        <strain evidence="2">cv. Punajuju</strain>
        <tissue evidence="1">Leaves</tissue>
    </source>
</reference>
<protein>
    <submittedName>
        <fullName evidence="1">Uncharacterized protein</fullName>
    </submittedName>
</protein>
<accession>A0ACB9H2B6</accession>
<evidence type="ECO:0000313" key="1">
    <source>
        <dbReference type="EMBL" id="KAI3789870.1"/>
    </source>
</evidence>
<evidence type="ECO:0000313" key="2">
    <source>
        <dbReference type="Proteomes" id="UP001055811"/>
    </source>
</evidence>
<keyword evidence="2" id="KW-1185">Reference proteome</keyword>
<reference evidence="2" key="1">
    <citation type="journal article" date="2022" name="Mol. Ecol. Resour.">
        <title>The genomes of chicory, endive, great burdock and yacon provide insights into Asteraceae palaeo-polyploidization history and plant inulin production.</title>
        <authorList>
            <person name="Fan W."/>
            <person name="Wang S."/>
            <person name="Wang H."/>
            <person name="Wang A."/>
            <person name="Jiang F."/>
            <person name="Liu H."/>
            <person name="Zhao H."/>
            <person name="Xu D."/>
            <person name="Zhang Y."/>
        </authorList>
    </citation>
    <scope>NUCLEOTIDE SEQUENCE [LARGE SCALE GENOMIC DNA]</scope>
    <source>
        <strain evidence="2">cv. Punajuju</strain>
    </source>
</reference>
<sequence>MGFSPRRSCDFLLLFLSLDLDSNLSTCFWTLTFFHSFLSSHLPNPFLSSVCSSVVAGSSFIFVSDIFLKLFYGKDLSYAVSIQFTEFLSVLLVYVS</sequence>
<dbReference type="Proteomes" id="UP001055811">
    <property type="component" value="Linkage Group LG01"/>
</dbReference>
<comment type="caution">
    <text evidence="1">The sequence shown here is derived from an EMBL/GenBank/DDBJ whole genome shotgun (WGS) entry which is preliminary data.</text>
</comment>
<name>A0ACB9H2B6_CICIN</name>
<gene>
    <name evidence="1" type="ORF">L2E82_02674</name>
</gene>
<proteinExistence type="predicted"/>